<keyword evidence="3" id="KW-0479">Metal-binding</keyword>
<dbReference type="Proteomes" id="UP001497512">
    <property type="component" value="Chromosome 17"/>
</dbReference>
<dbReference type="InterPro" id="IPR001878">
    <property type="entry name" value="Znf_CCHC"/>
</dbReference>
<keyword evidence="2 4" id="KW-0808">Transferase</keyword>
<feature type="region of interest" description="Disordered" evidence="5">
    <location>
        <begin position="220"/>
        <end position="250"/>
    </location>
</feature>
<dbReference type="Pfam" id="PF00145">
    <property type="entry name" value="DNA_methylase"/>
    <property type="match status" value="1"/>
</dbReference>
<evidence type="ECO:0000256" key="1">
    <source>
        <dbReference type="ARBA" id="ARBA00022603"/>
    </source>
</evidence>
<dbReference type="Gene3D" id="4.10.60.10">
    <property type="entry name" value="Zinc finger, CCHC-type"/>
    <property type="match status" value="1"/>
</dbReference>
<evidence type="ECO:0000256" key="4">
    <source>
        <dbReference type="PROSITE-ProRule" id="PRU01016"/>
    </source>
</evidence>
<evidence type="ECO:0000313" key="7">
    <source>
        <dbReference type="EMBL" id="CAK9209197.1"/>
    </source>
</evidence>
<feature type="domain" description="CCHC-type" evidence="6">
    <location>
        <begin position="285"/>
        <end position="298"/>
    </location>
</feature>
<dbReference type="SMART" id="SM00343">
    <property type="entry name" value="ZnF_C2HC"/>
    <property type="match status" value="2"/>
</dbReference>
<keyword evidence="3" id="KW-0862">Zinc</keyword>
<dbReference type="SUPFAM" id="SSF53335">
    <property type="entry name" value="S-adenosyl-L-methionine-dependent methyltransferases"/>
    <property type="match status" value="1"/>
</dbReference>
<feature type="domain" description="CCHC-type" evidence="6">
    <location>
        <begin position="255"/>
        <end position="270"/>
    </location>
</feature>
<evidence type="ECO:0000256" key="5">
    <source>
        <dbReference type="SAM" id="MobiDB-lite"/>
    </source>
</evidence>
<dbReference type="PROSITE" id="PS51679">
    <property type="entry name" value="SAM_MT_C5"/>
    <property type="match status" value="1"/>
</dbReference>
<dbReference type="InterPro" id="IPR036875">
    <property type="entry name" value="Znf_CCHC_sf"/>
</dbReference>
<keyword evidence="8" id="KW-1185">Reference proteome</keyword>
<feature type="compositionally biased region" description="Basic and acidic residues" evidence="5">
    <location>
        <begin position="1201"/>
        <end position="1214"/>
    </location>
</feature>
<feature type="active site" evidence="4">
    <location>
        <position position="904"/>
    </location>
</feature>
<feature type="region of interest" description="Disordered" evidence="5">
    <location>
        <begin position="382"/>
        <end position="433"/>
    </location>
</feature>
<sequence>MEEIYGATRGPQRFSGRIGTIELEDFMQEFECWCDQQSLKNPKGFSAFIAWKALFSHLEGGHKEASSKSSTTEPYKTPQARREATEKGDGASTSTMAPCFNPVVEFFKVLEKSYQGVRVDKLKSLQDFQRKSGESLREAYSRMRKLIVVTGGVTAAQSVQFWYAMLSPELRNTVRSSMLLKSETPTLKAVFELANLVELNIVEEQVCAIAPMSKGTAASHAQKGASIGKTSKPEKPSNARVVPSYAGQTSSDGACYECGGYGHIARDCPKKGQGSASGQQEVVQCDNCGKQGHTRNRCFQLFLELRTQAQADCQQQKKLAGKGAPGKKDANGSSQADMAAKIEALEKQLAAALAFNSNASFDLTKDWMMAGTAHVEPVEARATVTHGKAKAQEPHGAAVELDPQRGEGGRQARLPQSTEEEGQDNLHPDTEGRPFGAVVAAANTNLGAAKALCEVPLFLSTQMQTVGFEVAEVFKLAASFCANAVEGQLDHNSTTPSCEKAVEDLPDEKEPTWHAAAARLVNLLARPAIERTLIRPNVIMLDNRNKVLRMVGPAGKEYFPERVMLDSGAQPLMLDRSAFHGLGMKKLDLDKYPFQIQTSVGAGSTEWLTRNPLRLTFLPGHQFDETTTRVPAVVIGAESYDVLVGSAVLYPLGFVLDYWGESVCFRPGWQSGEARTTALPSSSFVSSKDRRKGGLSSLATFAALSDLTWPRDLAADIPEVDIPLVEEQPVMASMKLGAGAASYRHTHGWGECARDPTEFQCVADKHVKEAWKKAFAPMAGTSTEDQSGANIILHAPLNTTPISWKYPEQGVTVLDLFGGISTGLAAILQAGIRVHQYLYVEKDEASRRASLRHVASLVYRYPDLFPNTAVRAYQHQLPADISLLGAQDLTRVGEINLVIVGWPCQGHSTAGQGGGLQDHRFAMFWEMIRVIKHLQDNQVHPSSYILENVPLLGDARSRIVASMHQVRQWLGPAVLLDAVSVGSRAHRPRLWWTNLAPLEVLKAAYSRVVRPEGLIVDDILDSGRRSQVVGRNDLPPLVVVNKIGLPRATLPTLVSYPAFHAYRQGGSGLVWDEGLQQLVGPNADERERAMGFPTSITVVPEFSESTRRQLIGQAMDLNCLSWVLNIGWAEQRRLHSELMLHPFVSLPPTRTVQATAGGACPSRVEKFLALPISKQHPWIEWDAELEVVAAKVAAVTEELPKEDGGADVCGEGKEIPNPAPKVAT</sequence>
<dbReference type="Gene3D" id="3.40.50.150">
    <property type="entry name" value="Vaccinia Virus protein VP39"/>
    <property type="match status" value="1"/>
</dbReference>
<dbReference type="InterPro" id="IPR001525">
    <property type="entry name" value="C5_MeTfrase"/>
</dbReference>
<evidence type="ECO:0000259" key="6">
    <source>
        <dbReference type="PROSITE" id="PS50158"/>
    </source>
</evidence>
<feature type="region of interest" description="Disordered" evidence="5">
    <location>
        <begin position="62"/>
        <end position="93"/>
    </location>
</feature>
<proteinExistence type="inferred from homology"/>
<evidence type="ECO:0000256" key="3">
    <source>
        <dbReference type="PROSITE-ProRule" id="PRU00047"/>
    </source>
</evidence>
<feature type="region of interest" description="Disordered" evidence="5">
    <location>
        <begin position="316"/>
        <end position="335"/>
    </location>
</feature>
<dbReference type="Pfam" id="PF00098">
    <property type="entry name" value="zf-CCHC"/>
    <property type="match status" value="1"/>
</dbReference>
<protein>
    <recommendedName>
        <fullName evidence="6">CCHC-type domain-containing protein</fullName>
    </recommendedName>
</protein>
<keyword evidence="1 4" id="KW-0489">Methyltransferase</keyword>
<evidence type="ECO:0000256" key="2">
    <source>
        <dbReference type="ARBA" id="ARBA00022679"/>
    </source>
</evidence>
<gene>
    <name evidence="7" type="ORF">CSSPTR1EN2_LOCUS9563</name>
</gene>
<dbReference type="InterPro" id="IPR029063">
    <property type="entry name" value="SAM-dependent_MTases_sf"/>
</dbReference>
<comment type="similarity">
    <text evidence="4">Belongs to the class I-like SAM-binding methyltransferase superfamily. C5-methyltransferase family.</text>
</comment>
<dbReference type="PANTHER" id="PTHR23002">
    <property type="entry name" value="ZINC FINGER CCHC DOMAIN CONTAINING PROTEIN"/>
    <property type="match status" value="1"/>
</dbReference>
<dbReference type="PROSITE" id="PS50158">
    <property type="entry name" value="ZF_CCHC"/>
    <property type="match status" value="2"/>
</dbReference>
<keyword evidence="4" id="KW-0949">S-adenosyl-L-methionine</keyword>
<organism evidence="7 8">
    <name type="scientific">Sphagnum troendelagicum</name>
    <dbReference type="NCBI Taxonomy" id="128251"/>
    <lineage>
        <taxon>Eukaryota</taxon>
        <taxon>Viridiplantae</taxon>
        <taxon>Streptophyta</taxon>
        <taxon>Embryophyta</taxon>
        <taxon>Bryophyta</taxon>
        <taxon>Sphagnophytina</taxon>
        <taxon>Sphagnopsida</taxon>
        <taxon>Sphagnales</taxon>
        <taxon>Sphagnaceae</taxon>
        <taxon>Sphagnum</taxon>
    </lineage>
</organism>
<evidence type="ECO:0000313" key="8">
    <source>
        <dbReference type="Proteomes" id="UP001497512"/>
    </source>
</evidence>
<feature type="compositionally biased region" description="Basic and acidic residues" evidence="5">
    <location>
        <begin position="80"/>
        <end position="89"/>
    </location>
</feature>
<dbReference type="SUPFAM" id="SSF57756">
    <property type="entry name" value="Retrovirus zinc finger-like domains"/>
    <property type="match status" value="1"/>
</dbReference>
<name>A0ABP0TZD1_9BRYO</name>
<keyword evidence="3" id="KW-0863">Zinc-finger</keyword>
<reference evidence="7" key="1">
    <citation type="submission" date="2024-02" db="EMBL/GenBank/DDBJ databases">
        <authorList>
            <consortium name="ELIXIR-Norway"/>
            <consortium name="Elixir Norway"/>
        </authorList>
    </citation>
    <scope>NUCLEOTIDE SEQUENCE</scope>
</reference>
<dbReference type="EMBL" id="OZ019909">
    <property type="protein sequence ID" value="CAK9209197.1"/>
    <property type="molecule type" value="Genomic_DNA"/>
</dbReference>
<feature type="region of interest" description="Disordered" evidence="5">
    <location>
        <begin position="1201"/>
        <end position="1224"/>
    </location>
</feature>
<dbReference type="InterPro" id="IPR051714">
    <property type="entry name" value="Znf_CCHC_NABP"/>
</dbReference>
<accession>A0ABP0TZD1</accession>